<dbReference type="EC" id="1.1.1.22" evidence="3"/>
<sequence length="171" mass="17869">MSFATISVIGLGYIGLPTAAAFASRQKQVIGVDINQHAVDTINRGEIHIVEPDLASVVKTAVEGGFLRASTTPVEADAWLIAVPTPFKGDHEPDMTYVESAARSIAPVLKKGALVILESTSPVGVNREDGRMVSRDASGSHFPAAGGRAGGRQHCLLPGTRVTRTGNGRAD</sequence>
<evidence type="ECO:0000313" key="4">
    <source>
        <dbReference type="Proteomes" id="UP000250561"/>
    </source>
</evidence>
<evidence type="ECO:0000313" key="3">
    <source>
        <dbReference type="EMBL" id="SPW42447.1"/>
    </source>
</evidence>
<dbReference type="Pfam" id="PF03721">
    <property type="entry name" value="UDPG_MGDP_dh_N"/>
    <property type="match status" value="1"/>
</dbReference>
<dbReference type="Proteomes" id="UP000250561">
    <property type="component" value="Unassembled WGS sequence"/>
</dbReference>
<dbReference type="PANTHER" id="PTHR43491">
    <property type="entry name" value="UDP-N-ACETYL-D-MANNOSAMINE DEHYDROGENASE"/>
    <property type="match status" value="1"/>
</dbReference>
<dbReference type="PIRSF" id="PIRSF500136">
    <property type="entry name" value="UDP_ManNAc_DH"/>
    <property type="match status" value="1"/>
</dbReference>
<feature type="compositionally biased region" description="Polar residues" evidence="1">
    <location>
        <begin position="162"/>
        <end position="171"/>
    </location>
</feature>
<dbReference type="InterPro" id="IPR028359">
    <property type="entry name" value="UDP_ManNAc/GlcNAc_DH"/>
</dbReference>
<dbReference type="PANTHER" id="PTHR43491:SF1">
    <property type="entry name" value="UDP-N-ACETYL-D-MANNOSAMINE DEHYDROGENASE"/>
    <property type="match status" value="1"/>
</dbReference>
<name>A0A2X1J592_ECOLX</name>
<evidence type="ECO:0000259" key="2">
    <source>
        <dbReference type="Pfam" id="PF03721"/>
    </source>
</evidence>
<feature type="domain" description="UDP-glucose/GDP-mannose dehydrogenase N-terminal" evidence="2">
    <location>
        <begin position="5"/>
        <end position="138"/>
    </location>
</feature>
<dbReference type="EMBL" id="UARS01000005">
    <property type="protein sequence ID" value="SPW42447.1"/>
    <property type="molecule type" value="Genomic_DNA"/>
</dbReference>
<dbReference type="GO" id="GO:0016628">
    <property type="term" value="F:oxidoreductase activity, acting on the CH-CH group of donors, NAD or NADP as acceptor"/>
    <property type="evidence" value="ECO:0007669"/>
    <property type="project" value="InterPro"/>
</dbReference>
<dbReference type="GO" id="GO:0003979">
    <property type="term" value="F:UDP-glucose 6-dehydrogenase activity"/>
    <property type="evidence" value="ECO:0007669"/>
    <property type="project" value="UniProtKB-EC"/>
</dbReference>
<protein>
    <submittedName>
        <fullName evidence="3">UDP-N-acetyl-D-mannosamine dehydrogenase</fullName>
        <ecNumber evidence="3">1.1.1.-</ecNumber>
        <ecNumber evidence="3">1.1.1.22</ecNumber>
    </submittedName>
</protein>
<reference evidence="3 4" key="1">
    <citation type="submission" date="2018-06" db="EMBL/GenBank/DDBJ databases">
        <authorList>
            <consortium name="Pathogen Informatics"/>
            <person name="Doyle S."/>
        </authorList>
    </citation>
    <scope>NUCLEOTIDE SEQUENCE [LARGE SCALE GENOMIC DNA]</scope>
    <source>
        <strain evidence="3 4">NCTC11126</strain>
    </source>
</reference>
<dbReference type="GO" id="GO:0051287">
    <property type="term" value="F:NAD binding"/>
    <property type="evidence" value="ECO:0007669"/>
    <property type="project" value="InterPro"/>
</dbReference>
<dbReference type="Gene3D" id="3.40.50.720">
    <property type="entry name" value="NAD(P)-binding Rossmann-like Domain"/>
    <property type="match status" value="1"/>
</dbReference>
<evidence type="ECO:0000256" key="1">
    <source>
        <dbReference type="SAM" id="MobiDB-lite"/>
    </source>
</evidence>
<dbReference type="InterPro" id="IPR001732">
    <property type="entry name" value="UDP-Glc/GDP-Man_DH_N"/>
</dbReference>
<feature type="region of interest" description="Disordered" evidence="1">
    <location>
        <begin position="136"/>
        <end position="171"/>
    </location>
</feature>
<proteinExistence type="predicted"/>
<dbReference type="GO" id="GO:0000271">
    <property type="term" value="P:polysaccharide biosynthetic process"/>
    <property type="evidence" value="ECO:0007669"/>
    <property type="project" value="InterPro"/>
</dbReference>
<dbReference type="SUPFAM" id="SSF51735">
    <property type="entry name" value="NAD(P)-binding Rossmann-fold domains"/>
    <property type="match status" value="1"/>
</dbReference>
<keyword evidence="3" id="KW-0560">Oxidoreductase</keyword>
<dbReference type="EC" id="1.1.1.-" evidence="3"/>
<dbReference type="PIRSF" id="PIRSF000124">
    <property type="entry name" value="UDPglc_GDPman_dh"/>
    <property type="match status" value="1"/>
</dbReference>
<dbReference type="InterPro" id="IPR017476">
    <property type="entry name" value="UDP-Glc/GDP-Man"/>
</dbReference>
<dbReference type="InterPro" id="IPR036291">
    <property type="entry name" value="NAD(P)-bd_dom_sf"/>
</dbReference>
<organism evidence="3 4">
    <name type="scientific">Escherichia coli</name>
    <dbReference type="NCBI Taxonomy" id="562"/>
    <lineage>
        <taxon>Bacteria</taxon>
        <taxon>Pseudomonadati</taxon>
        <taxon>Pseudomonadota</taxon>
        <taxon>Gammaproteobacteria</taxon>
        <taxon>Enterobacterales</taxon>
        <taxon>Enterobacteriaceae</taxon>
        <taxon>Escherichia</taxon>
    </lineage>
</organism>
<dbReference type="AlphaFoldDB" id="A0A2X1J592"/>
<accession>A0A2X1J592</accession>
<gene>
    <name evidence="3" type="primary">rffD_1</name>
    <name evidence="3" type="ORF">NCTC11126_01951</name>
</gene>